<reference evidence="7 8" key="1">
    <citation type="submission" date="2013-03" db="EMBL/GenBank/DDBJ databases">
        <title>The Genome Sequence of Exophiala aquamarina CBS 119918.</title>
        <authorList>
            <consortium name="The Broad Institute Genomics Platform"/>
            <person name="Cuomo C."/>
            <person name="de Hoog S."/>
            <person name="Gorbushina A."/>
            <person name="Walker B."/>
            <person name="Young S.K."/>
            <person name="Zeng Q."/>
            <person name="Gargeya S."/>
            <person name="Fitzgerald M."/>
            <person name="Haas B."/>
            <person name="Abouelleil A."/>
            <person name="Allen A.W."/>
            <person name="Alvarado L."/>
            <person name="Arachchi H.M."/>
            <person name="Berlin A.M."/>
            <person name="Chapman S.B."/>
            <person name="Gainer-Dewar J."/>
            <person name="Goldberg J."/>
            <person name="Griggs A."/>
            <person name="Gujja S."/>
            <person name="Hansen M."/>
            <person name="Howarth C."/>
            <person name="Imamovic A."/>
            <person name="Ireland A."/>
            <person name="Larimer J."/>
            <person name="McCowan C."/>
            <person name="Murphy C."/>
            <person name="Pearson M."/>
            <person name="Poon T.W."/>
            <person name="Priest M."/>
            <person name="Roberts A."/>
            <person name="Saif S."/>
            <person name="Shea T."/>
            <person name="Sisk P."/>
            <person name="Sykes S."/>
            <person name="Wortman J."/>
            <person name="Nusbaum C."/>
            <person name="Birren B."/>
        </authorList>
    </citation>
    <scope>NUCLEOTIDE SEQUENCE [LARGE SCALE GENOMIC DNA]</scope>
    <source>
        <strain evidence="7 8">CBS 119918</strain>
    </source>
</reference>
<comment type="caution">
    <text evidence="7">The sequence shown here is derived from an EMBL/GenBank/DDBJ whole genome shotgun (WGS) entry which is preliminary data.</text>
</comment>
<feature type="compositionally biased region" description="Polar residues" evidence="4">
    <location>
        <begin position="762"/>
        <end position="772"/>
    </location>
</feature>
<feature type="compositionally biased region" description="Basic and acidic residues" evidence="4">
    <location>
        <begin position="178"/>
        <end position="192"/>
    </location>
</feature>
<feature type="compositionally biased region" description="Basic and acidic residues" evidence="4">
    <location>
        <begin position="474"/>
        <end position="496"/>
    </location>
</feature>
<feature type="region of interest" description="Disordered" evidence="4">
    <location>
        <begin position="1"/>
        <end position="352"/>
    </location>
</feature>
<keyword evidence="8" id="KW-1185">Reference proteome</keyword>
<dbReference type="Proteomes" id="UP000027920">
    <property type="component" value="Unassembled WGS sequence"/>
</dbReference>
<dbReference type="PROSITE" id="PS50088">
    <property type="entry name" value="ANK_REPEAT"/>
    <property type="match status" value="2"/>
</dbReference>
<sequence>MVMNGVGARPEPQDVAVDTKPETNLLTTESPSHPPLTPKLEEPASDCAPKQSSEDQIMAEAAAVSVDSNDNGETSAAVDVEGDSEAETLIQSPEKQRTNADAMSVSGSAHTGPAKEDDSPSRATATDSENRPRKRKRSVDDQKDESLSPTSSRRSSPLSSPRAPTHSADSDSGLSSRIELHRSKQSPPKRENNPTADSDDAEEKPVKIQTRRRRPSDILPPISKHRTKTHNSGADPGSSERRETRSATYPRHSSNERSPSPRPPARREHRRGVSTQLTLGDVERKKRGRPPAINTKRSGSADHRAPSASESDSDSPQTSRPTLNKLSSADHDAMSPAKATGPRKIRDKNGRTALSRACNANDLVSAQARLIERPQDLNLADNAGNTPLQIASLMGFEDIVKFLLENNADVDTRNIDKETPLIDAVENGHVEVVRLLLENGANPRLGNAKGDEPYELVPLDDPNHAELRKLLADARENNVSRRKSSDQMEVAQDRNSSRAASAASPRDSPPVTGPRSPPNLTQRRRTGRSESTRNDLLWQANTQDNLTRLAAKGDVQGVANILNILQKAETESLIAAAKAGHEEVLQYLLGMGDPESDPEPLRHLKTGYNTPVLAAIGRGHPEVVKLLVEQSGFNPTRRILKGKAYHEIAFERKGEQWQKEVDILKTAYDKHAAGRSRKGASPRMTRDSDKQKNRPVRRSQSPISSKLRNSNPSSPTLTQKSLPNKSPQSSQKFRDRDSGSTDGGDRRKNLPARRDIGDASVAVSSDQDQTVNMPRKSHVKRRSQSDLPPAPQLDLDSAHRRRRLVSGKEHRRRKSIVEEEVSDENESTATVKTETKPSTVLKRQRESVSPHMDAAEEGEAGRGTAKKRRTVVESSPEESRPGPKRRGNQTLMPVIEHKTEQVLSEDERPKRRKLSKTEYNLASSENHVDESGMGKPDESSHTGNSDDADTNSAEEKTQQNIEEVEIPVKTEPIETGPSEAELELQKREEERKAEEAKRAEEERLAAEKAAEEAAEKAAEEIRLAEEKERIRKAEEEAERRRKDEEERQERIKRELEERQRRQEEQLRLQRLEIERRRREALPALLCQTALVIDNDTSAAKSVPWLSKFLPLFTVKSSQLGDQISDAEHDGLWVPNFQVAGLLATKDLNLRNYTSLEKRLVSPAQRQSLWKVSRNMLSYEYEANALNTTIKQANQREEDERPKFFAMEELFWVKLSDFEDQVFRHPHLISLLLKKQAISLRTIGLHTPTEQSPQTNGICLPSTPKLTNGVNPVLSPALYSNGYTRL</sequence>
<evidence type="ECO:0000256" key="4">
    <source>
        <dbReference type="SAM" id="MobiDB-lite"/>
    </source>
</evidence>
<dbReference type="GeneID" id="25280799"/>
<feature type="compositionally biased region" description="Polar residues" evidence="4">
    <location>
        <begin position="827"/>
        <end position="838"/>
    </location>
</feature>
<feature type="compositionally biased region" description="Basic residues" evidence="4">
    <location>
        <begin position="799"/>
        <end position="814"/>
    </location>
</feature>
<evidence type="ECO:0000259" key="6">
    <source>
        <dbReference type="Pfam" id="PF24521"/>
    </source>
</evidence>
<evidence type="ECO:0000256" key="1">
    <source>
        <dbReference type="ARBA" id="ARBA00022737"/>
    </source>
</evidence>
<feature type="compositionally biased region" description="Low complexity" evidence="4">
    <location>
        <begin position="306"/>
        <end position="316"/>
    </location>
</feature>
<dbReference type="SMART" id="SM00248">
    <property type="entry name" value="ANK"/>
    <property type="match status" value="5"/>
</dbReference>
<dbReference type="EMBL" id="AMGV01000004">
    <property type="protein sequence ID" value="KEF57956.1"/>
    <property type="molecule type" value="Genomic_DNA"/>
</dbReference>
<feature type="compositionally biased region" description="Basic and acidic residues" evidence="4">
    <location>
        <begin position="926"/>
        <end position="940"/>
    </location>
</feature>
<accession>A0A072PDL7</accession>
<feature type="compositionally biased region" description="Polar residues" evidence="4">
    <location>
        <begin position="89"/>
        <end position="109"/>
    </location>
</feature>
<dbReference type="Pfam" id="PF12796">
    <property type="entry name" value="Ank_2"/>
    <property type="match status" value="1"/>
</dbReference>
<feature type="compositionally biased region" description="Polar residues" evidence="4">
    <location>
        <begin position="317"/>
        <end position="327"/>
    </location>
</feature>
<keyword evidence="1" id="KW-0677">Repeat</keyword>
<feature type="compositionally biased region" description="Polar residues" evidence="4">
    <location>
        <begin position="698"/>
        <end position="731"/>
    </location>
</feature>
<dbReference type="InterPro" id="IPR036770">
    <property type="entry name" value="Ankyrin_rpt-contain_sf"/>
</dbReference>
<dbReference type="Pfam" id="PF24513">
    <property type="entry name" value="DUF7593"/>
    <property type="match status" value="1"/>
</dbReference>
<dbReference type="HOGENOM" id="CLU_002229_1_0_1"/>
<evidence type="ECO:0000313" key="8">
    <source>
        <dbReference type="Proteomes" id="UP000027920"/>
    </source>
</evidence>
<dbReference type="PANTHER" id="PTHR24198">
    <property type="entry name" value="ANKYRIN REPEAT AND PROTEIN KINASE DOMAIN-CONTAINING PROTEIN"/>
    <property type="match status" value="1"/>
</dbReference>
<feature type="compositionally biased region" description="Low complexity" evidence="4">
    <location>
        <begin position="497"/>
        <end position="506"/>
    </location>
</feature>
<dbReference type="Gene3D" id="1.25.40.20">
    <property type="entry name" value="Ankyrin repeat-containing domain"/>
    <property type="match status" value="2"/>
</dbReference>
<organism evidence="7 8">
    <name type="scientific">Exophiala aquamarina CBS 119918</name>
    <dbReference type="NCBI Taxonomy" id="1182545"/>
    <lineage>
        <taxon>Eukaryota</taxon>
        <taxon>Fungi</taxon>
        <taxon>Dikarya</taxon>
        <taxon>Ascomycota</taxon>
        <taxon>Pezizomycotina</taxon>
        <taxon>Eurotiomycetes</taxon>
        <taxon>Chaetothyriomycetidae</taxon>
        <taxon>Chaetothyriales</taxon>
        <taxon>Herpotrichiellaceae</taxon>
        <taxon>Exophiala</taxon>
    </lineage>
</organism>
<gene>
    <name evidence="7" type="ORF">A1O9_05878</name>
</gene>
<feature type="repeat" description="ANK" evidence="3">
    <location>
        <begin position="383"/>
        <end position="415"/>
    </location>
</feature>
<dbReference type="Pfam" id="PF24521">
    <property type="entry name" value="Ank_KRIT1"/>
    <property type="match status" value="1"/>
</dbReference>
<dbReference type="PANTHER" id="PTHR24198:SF165">
    <property type="entry name" value="ANKYRIN REPEAT-CONTAINING PROTEIN-RELATED"/>
    <property type="match status" value="1"/>
</dbReference>
<dbReference type="RefSeq" id="XP_013260546.1">
    <property type="nucleotide sequence ID" value="XM_013405092.1"/>
</dbReference>
<feature type="compositionally biased region" description="Low complexity" evidence="4">
    <location>
        <begin position="147"/>
        <end position="162"/>
    </location>
</feature>
<protein>
    <submittedName>
        <fullName evidence="7">Uncharacterized protein</fullName>
    </submittedName>
</protein>
<feature type="domain" description="KRIT1 ARM-repeats" evidence="6">
    <location>
        <begin position="525"/>
        <end position="672"/>
    </location>
</feature>
<evidence type="ECO:0000259" key="5">
    <source>
        <dbReference type="Pfam" id="PF24513"/>
    </source>
</evidence>
<proteinExistence type="predicted"/>
<feature type="compositionally biased region" description="Basic and acidic residues" evidence="4">
    <location>
        <begin position="895"/>
        <end position="909"/>
    </location>
</feature>
<dbReference type="PROSITE" id="PS50297">
    <property type="entry name" value="ANK_REP_REGION"/>
    <property type="match status" value="2"/>
</dbReference>
<evidence type="ECO:0000256" key="2">
    <source>
        <dbReference type="ARBA" id="ARBA00023043"/>
    </source>
</evidence>
<feature type="compositionally biased region" description="Basic and acidic residues" evidence="4">
    <location>
        <begin position="732"/>
        <end position="757"/>
    </location>
</feature>
<feature type="compositionally biased region" description="Polar residues" evidence="4">
    <location>
        <begin position="22"/>
        <end position="31"/>
    </location>
</feature>
<feature type="compositionally biased region" description="Basic and acidic residues" evidence="4">
    <location>
        <begin position="983"/>
        <end position="1018"/>
    </location>
</feature>
<feature type="region of interest" description="Disordered" evidence="4">
    <location>
        <begin position="670"/>
        <end position="1018"/>
    </location>
</feature>
<dbReference type="GO" id="GO:0005737">
    <property type="term" value="C:cytoplasm"/>
    <property type="evidence" value="ECO:0007669"/>
    <property type="project" value="TreeGrafter"/>
</dbReference>
<keyword evidence="2 3" id="KW-0040">ANK repeat</keyword>
<evidence type="ECO:0000313" key="7">
    <source>
        <dbReference type="EMBL" id="KEF57956.1"/>
    </source>
</evidence>
<dbReference type="SUPFAM" id="SSF48403">
    <property type="entry name" value="Ankyrin repeat"/>
    <property type="match status" value="1"/>
</dbReference>
<dbReference type="InterPro" id="IPR002110">
    <property type="entry name" value="Ankyrin_rpt"/>
</dbReference>
<feature type="repeat" description="ANK" evidence="3">
    <location>
        <begin position="416"/>
        <end position="448"/>
    </location>
</feature>
<name>A0A072PDL7_9EURO</name>
<dbReference type="STRING" id="1182545.A0A072PDL7"/>
<dbReference type="OrthoDB" id="194358at2759"/>
<evidence type="ECO:0000256" key="3">
    <source>
        <dbReference type="PROSITE-ProRule" id="PRU00023"/>
    </source>
</evidence>
<feature type="region of interest" description="Disordered" evidence="4">
    <location>
        <begin position="474"/>
        <end position="538"/>
    </location>
</feature>
<feature type="domain" description="DUF7593" evidence="5">
    <location>
        <begin position="1077"/>
        <end position="1226"/>
    </location>
</feature>
<feature type="compositionally biased region" description="Pro residues" evidence="4">
    <location>
        <begin position="507"/>
        <end position="517"/>
    </location>
</feature>
<dbReference type="VEuPathDB" id="FungiDB:A1O9_05878"/>
<dbReference type="InterPro" id="IPR056485">
    <property type="entry name" value="ARM_KRIT1"/>
</dbReference>
<dbReference type="InterPro" id="IPR056015">
    <property type="entry name" value="DUF7593"/>
</dbReference>